<evidence type="ECO:0000259" key="2">
    <source>
        <dbReference type="PROSITE" id="PS50943"/>
    </source>
</evidence>
<dbReference type="InterPro" id="IPR001387">
    <property type="entry name" value="Cro/C1-type_HTH"/>
</dbReference>
<keyword evidence="4" id="KW-1185">Reference proteome</keyword>
<sequence>MPEDLFPTRLRLIREQRGFTQAQLATEAGLPATTISHFEAGSRKPSFDNLRRLSKTLNVSSDYLMGITDTQEATGAASRIARHLGNASKEDIAFLEQMAQAMANKSKPNDE</sequence>
<keyword evidence="1" id="KW-0238">DNA-binding</keyword>
<dbReference type="SUPFAM" id="SSF47413">
    <property type="entry name" value="lambda repressor-like DNA-binding domains"/>
    <property type="match status" value="1"/>
</dbReference>
<proteinExistence type="predicted"/>
<dbReference type="PANTHER" id="PTHR46797">
    <property type="entry name" value="HTH-TYPE TRANSCRIPTIONAL REGULATOR"/>
    <property type="match status" value="1"/>
</dbReference>
<dbReference type="SMART" id="SM00530">
    <property type="entry name" value="HTH_XRE"/>
    <property type="match status" value="1"/>
</dbReference>
<feature type="domain" description="HTH cro/C1-type" evidence="2">
    <location>
        <begin position="10"/>
        <end position="64"/>
    </location>
</feature>
<dbReference type="InterPro" id="IPR050807">
    <property type="entry name" value="TransReg_Diox_bact_type"/>
</dbReference>
<gene>
    <name evidence="3" type="ORF">ISS97_16935</name>
</gene>
<dbReference type="Gene3D" id="1.10.260.40">
    <property type="entry name" value="lambda repressor-like DNA-binding domains"/>
    <property type="match status" value="1"/>
</dbReference>
<name>A0ABW8K7U9_9GAMM</name>
<protein>
    <submittedName>
        <fullName evidence="3">Helix-turn-helix transcriptional regulator</fullName>
    </submittedName>
</protein>
<evidence type="ECO:0000313" key="3">
    <source>
        <dbReference type="EMBL" id="MFK2918960.1"/>
    </source>
</evidence>
<dbReference type="CDD" id="cd00093">
    <property type="entry name" value="HTH_XRE"/>
    <property type="match status" value="1"/>
</dbReference>
<dbReference type="RefSeq" id="WP_379983418.1">
    <property type="nucleotide sequence ID" value="NZ_JADIKD010000012.1"/>
</dbReference>
<dbReference type="Proteomes" id="UP001620408">
    <property type="component" value="Unassembled WGS sequence"/>
</dbReference>
<reference evidence="3 4" key="1">
    <citation type="submission" date="2020-10" db="EMBL/GenBank/DDBJ databases">
        <title>Phylogeny of dyella-like bacteria.</title>
        <authorList>
            <person name="Fu J."/>
        </authorList>
    </citation>
    <scope>NUCLEOTIDE SEQUENCE [LARGE SCALE GENOMIC DNA]</scope>
    <source>
        <strain evidence="3 4">BB4</strain>
    </source>
</reference>
<evidence type="ECO:0000256" key="1">
    <source>
        <dbReference type="ARBA" id="ARBA00023125"/>
    </source>
</evidence>
<dbReference type="Pfam" id="PF01381">
    <property type="entry name" value="HTH_3"/>
    <property type="match status" value="1"/>
</dbReference>
<dbReference type="PANTHER" id="PTHR46797:SF1">
    <property type="entry name" value="METHYLPHOSPHONATE SYNTHASE"/>
    <property type="match status" value="1"/>
</dbReference>
<evidence type="ECO:0000313" key="4">
    <source>
        <dbReference type="Proteomes" id="UP001620408"/>
    </source>
</evidence>
<accession>A0ABW8K7U9</accession>
<dbReference type="PROSITE" id="PS50943">
    <property type="entry name" value="HTH_CROC1"/>
    <property type="match status" value="1"/>
</dbReference>
<dbReference type="InterPro" id="IPR010982">
    <property type="entry name" value="Lambda_DNA-bd_dom_sf"/>
</dbReference>
<organism evidence="3 4">
    <name type="scientific">Dyella koreensis</name>
    <dbReference type="NCBI Taxonomy" id="311235"/>
    <lineage>
        <taxon>Bacteria</taxon>
        <taxon>Pseudomonadati</taxon>
        <taxon>Pseudomonadota</taxon>
        <taxon>Gammaproteobacteria</taxon>
        <taxon>Lysobacterales</taxon>
        <taxon>Rhodanobacteraceae</taxon>
        <taxon>Dyella</taxon>
    </lineage>
</organism>
<comment type="caution">
    <text evidence="3">The sequence shown here is derived from an EMBL/GenBank/DDBJ whole genome shotgun (WGS) entry which is preliminary data.</text>
</comment>
<dbReference type="EMBL" id="JADIKD010000012">
    <property type="protein sequence ID" value="MFK2918960.1"/>
    <property type="molecule type" value="Genomic_DNA"/>
</dbReference>